<keyword evidence="15" id="KW-1185">Reference proteome</keyword>
<organism evidence="14 15">
    <name type="scientific">Iris pallida</name>
    <name type="common">Sweet iris</name>
    <dbReference type="NCBI Taxonomy" id="29817"/>
    <lineage>
        <taxon>Eukaryota</taxon>
        <taxon>Viridiplantae</taxon>
        <taxon>Streptophyta</taxon>
        <taxon>Embryophyta</taxon>
        <taxon>Tracheophyta</taxon>
        <taxon>Spermatophyta</taxon>
        <taxon>Magnoliopsida</taxon>
        <taxon>Liliopsida</taxon>
        <taxon>Asparagales</taxon>
        <taxon>Iridaceae</taxon>
        <taxon>Iridoideae</taxon>
        <taxon>Irideae</taxon>
        <taxon>Iris</taxon>
    </lineage>
</organism>
<name>A0AAX6ECJ8_IRIPA</name>
<comment type="catalytic activity">
    <reaction evidence="9">
        <text>GDP-mannose + (glucomannan)n = GDP + (glucomannan)n+1.</text>
        <dbReference type="EC" id="2.4.1.32"/>
    </reaction>
</comment>
<evidence type="ECO:0000256" key="2">
    <source>
        <dbReference type="ARBA" id="ARBA00022676"/>
    </source>
</evidence>
<dbReference type="CDD" id="cd06437">
    <property type="entry name" value="CESA_CaSu_A2"/>
    <property type="match status" value="1"/>
</dbReference>
<dbReference type="PANTHER" id="PTHR32044:SF21">
    <property type="entry name" value="GLUCOMANNAN 4-BETA-MANNOSYLTRANSFERASE 3-RELATED"/>
    <property type="match status" value="1"/>
</dbReference>
<evidence type="ECO:0000256" key="6">
    <source>
        <dbReference type="ARBA" id="ARBA00023034"/>
    </source>
</evidence>
<dbReference type="FunFam" id="3.90.550.10:FF:000015">
    <property type="entry name" value="Glucomannan 4-beta-mannosyltransferase 9"/>
    <property type="match status" value="1"/>
</dbReference>
<dbReference type="GO" id="GO:0071555">
    <property type="term" value="P:cell wall organization"/>
    <property type="evidence" value="ECO:0007669"/>
    <property type="project" value="UniProtKB-KW"/>
</dbReference>
<evidence type="ECO:0000313" key="14">
    <source>
        <dbReference type="EMBL" id="KAJ6801754.1"/>
    </source>
</evidence>
<dbReference type="GO" id="GO:0000139">
    <property type="term" value="C:Golgi membrane"/>
    <property type="evidence" value="ECO:0007669"/>
    <property type="project" value="UniProtKB-SubCell"/>
</dbReference>
<proteinExistence type="inferred from homology"/>
<reference evidence="14" key="1">
    <citation type="journal article" date="2023" name="GigaByte">
        <title>Genome assembly of the bearded iris, Iris pallida Lam.</title>
        <authorList>
            <person name="Bruccoleri R.E."/>
            <person name="Oakeley E.J."/>
            <person name="Faust A.M.E."/>
            <person name="Altorfer M."/>
            <person name="Dessus-Babus S."/>
            <person name="Burckhardt D."/>
            <person name="Oertli M."/>
            <person name="Naumann U."/>
            <person name="Petersen F."/>
            <person name="Wong J."/>
        </authorList>
    </citation>
    <scope>NUCLEOTIDE SEQUENCE</scope>
    <source>
        <strain evidence="14">GSM-AAB239-AS_SAM_17_03QT</strain>
    </source>
</reference>
<dbReference type="GO" id="GO:0047259">
    <property type="term" value="F:glucomannan 4-beta-mannosyltransferase activity"/>
    <property type="evidence" value="ECO:0007669"/>
    <property type="project" value="UniProtKB-EC"/>
</dbReference>
<keyword evidence="7 12" id="KW-0472">Membrane</keyword>
<keyword evidence="3" id="KW-0808">Transferase</keyword>
<feature type="transmembrane region" description="Helical" evidence="12">
    <location>
        <begin position="497"/>
        <end position="517"/>
    </location>
</feature>
<comment type="similarity">
    <text evidence="10">Belongs to the glycosyltransferase 2 family. Plant cellulose synthase-like A subfamily.</text>
</comment>
<dbReference type="InterPro" id="IPR029044">
    <property type="entry name" value="Nucleotide-diphossugar_trans"/>
</dbReference>
<feature type="transmembrane region" description="Helical" evidence="12">
    <location>
        <begin position="61"/>
        <end position="84"/>
    </location>
</feature>
<accession>A0AAX6ECJ8</accession>
<evidence type="ECO:0000256" key="5">
    <source>
        <dbReference type="ARBA" id="ARBA00022989"/>
    </source>
</evidence>
<evidence type="ECO:0000256" key="11">
    <source>
        <dbReference type="ARBA" id="ARBA00066505"/>
    </source>
</evidence>
<dbReference type="AlphaFoldDB" id="A0AAX6ECJ8"/>
<evidence type="ECO:0000256" key="1">
    <source>
        <dbReference type="ARBA" id="ARBA00004653"/>
    </source>
</evidence>
<dbReference type="Gene3D" id="3.90.550.10">
    <property type="entry name" value="Spore Coat Polysaccharide Biosynthesis Protein SpsA, Chain A"/>
    <property type="match status" value="1"/>
</dbReference>
<dbReference type="EMBL" id="JANAVB010037620">
    <property type="protein sequence ID" value="KAJ6801754.1"/>
    <property type="molecule type" value="Genomic_DNA"/>
</dbReference>
<gene>
    <name evidence="14" type="ORF">M6B38_195930</name>
</gene>
<dbReference type="GO" id="GO:0051753">
    <property type="term" value="F:mannan synthase activity"/>
    <property type="evidence" value="ECO:0007669"/>
    <property type="project" value="TreeGrafter"/>
</dbReference>
<dbReference type="Pfam" id="PF13632">
    <property type="entry name" value="Glyco_trans_2_3"/>
    <property type="match status" value="1"/>
</dbReference>
<evidence type="ECO:0000313" key="15">
    <source>
        <dbReference type="Proteomes" id="UP001140949"/>
    </source>
</evidence>
<feature type="transmembrane region" description="Helical" evidence="12">
    <location>
        <begin position="382"/>
        <end position="401"/>
    </location>
</feature>
<comment type="subcellular location">
    <subcellularLocation>
        <location evidence="1">Golgi apparatus membrane</location>
        <topology evidence="1">Multi-pass membrane protein</topology>
    </subcellularLocation>
</comment>
<feature type="transmembrane region" description="Helical" evidence="12">
    <location>
        <begin position="523"/>
        <end position="542"/>
    </location>
</feature>
<evidence type="ECO:0000256" key="12">
    <source>
        <dbReference type="SAM" id="Phobius"/>
    </source>
</evidence>
<dbReference type="InterPro" id="IPR001173">
    <property type="entry name" value="Glyco_trans_2-like"/>
</dbReference>
<sequence>MAAANGTIGGITTQLSPLFLELASFSTASVGWDEAAAAGAWLQVRASVLAPALRLAEMLCLAMSVMLVLEKLTMGAVSFLAKVFRWRPKRRYKWEPMGEEADEEVGRLLFPMVIVQVPMYNERQVYKLSIGAACRLAWPADRIIVQVLDDSTDPEIKDLVELECKTWAATGVNVKYEIRDNRSGYKAGALREGMKHYYVNQCDYVAIFDADFQPGPEFLMQTIPFLVHNPDIALVQARWKFVNANECLMTRIQEMSMDYHFKVEQESGSTMFSLFGFNGTAGVWRILALNQAGGWKDRTTVEDMDLAIRATLCNWKFVYVGDVMVKSELPSTFKAYRNQQYRWACGPANLFRKIIFEIMRTQKVSILKKVHLIYSFFIVKRIFSHIVTFMFYCVVIPASVFVPEVHLSKWGVIYIPTAITLLNCVGTPSSLHLSLFWIFFENVMAMLRMRAVLIGLLEVGEVNEWVVTDKLGGAAPKSDTSIQSDTSNSGWKITKRIYVGEILMAVYLFVCACYDFKYGRDNYYFYIFPQSIAFLVMGLGYVGTHVPN</sequence>
<keyword evidence="6" id="KW-0333">Golgi apparatus</keyword>
<keyword evidence="5 12" id="KW-1133">Transmembrane helix</keyword>
<keyword evidence="8" id="KW-0961">Cell wall biogenesis/degradation</keyword>
<reference evidence="14" key="2">
    <citation type="submission" date="2023-04" db="EMBL/GenBank/DDBJ databases">
        <authorList>
            <person name="Bruccoleri R.E."/>
            <person name="Oakeley E.J."/>
            <person name="Faust A.-M."/>
            <person name="Dessus-Babus S."/>
            <person name="Altorfer M."/>
            <person name="Burckhardt D."/>
            <person name="Oertli M."/>
            <person name="Naumann U."/>
            <person name="Petersen F."/>
            <person name="Wong J."/>
        </authorList>
    </citation>
    <scope>NUCLEOTIDE SEQUENCE</scope>
    <source>
        <strain evidence="14">GSM-AAB239-AS_SAM_17_03QT</strain>
        <tissue evidence="14">Leaf</tissue>
    </source>
</reference>
<comment type="caution">
    <text evidence="14">The sequence shown here is derived from an EMBL/GenBank/DDBJ whole genome shotgun (WGS) entry which is preliminary data.</text>
</comment>
<protein>
    <recommendedName>
        <fullName evidence="11">glucomannan 4-beta-mannosyltransferase</fullName>
        <ecNumber evidence="11">2.4.1.32</ecNumber>
    </recommendedName>
</protein>
<evidence type="ECO:0000256" key="8">
    <source>
        <dbReference type="ARBA" id="ARBA00023316"/>
    </source>
</evidence>
<evidence type="ECO:0000256" key="9">
    <source>
        <dbReference type="ARBA" id="ARBA00051800"/>
    </source>
</evidence>
<evidence type="ECO:0000256" key="7">
    <source>
        <dbReference type="ARBA" id="ARBA00023136"/>
    </source>
</evidence>
<feature type="transmembrane region" description="Helical" evidence="12">
    <location>
        <begin position="413"/>
        <end position="440"/>
    </location>
</feature>
<evidence type="ECO:0000256" key="4">
    <source>
        <dbReference type="ARBA" id="ARBA00022692"/>
    </source>
</evidence>
<keyword evidence="4 12" id="KW-0812">Transmembrane</keyword>
<keyword evidence="2" id="KW-0328">Glycosyltransferase</keyword>
<evidence type="ECO:0000259" key="13">
    <source>
        <dbReference type="Pfam" id="PF13632"/>
    </source>
</evidence>
<evidence type="ECO:0000256" key="3">
    <source>
        <dbReference type="ARBA" id="ARBA00022679"/>
    </source>
</evidence>
<dbReference type="Proteomes" id="UP001140949">
    <property type="component" value="Unassembled WGS sequence"/>
</dbReference>
<dbReference type="PANTHER" id="PTHR32044">
    <property type="entry name" value="GLUCOMANNAN 4-BETA-MANNOSYLTRANSFERASE 9"/>
    <property type="match status" value="1"/>
</dbReference>
<feature type="domain" description="Glycosyltransferase 2-like" evidence="13">
    <location>
        <begin position="204"/>
        <end position="400"/>
    </location>
</feature>
<evidence type="ECO:0000256" key="10">
    <source>
        <dbReference type="ARBA" id="ARBA00060879"/>
    </source>
</evidence>
<dbReference type="EC" id="2.4.1.32" evidence="11"/>
<dbReference type="SUPFAM" id="SSF53448">
    <property type="entry name" value="Nucleotide-diphospho-sugar transferases"/>
    <property type="match status" value="1"/>
</dbReference>